<keyword evidence="1" id="KW-1133">Transmembrane helix</keyword>
<reference evidence="4 5" key="1">
    <citation type="submission" date="2020-03" db="EMBL/GenBank/DDBJ databases">
        <title>Soil Listeria distribution.</title>
        <authorList>
            <person name="Liao J."/>
            <person name="Wiedmann M."/>
        </authorList>
    </citation>
    <scope>NUCLEOTIDE SEQUENCE [LARGE SCALE GENOMIC DNA]</scope>
    <source>
        <strain evidence="3 5">FSL L7-1515</strain>
        <strain evidence="2 4">FSL L7-1554</strain>
    </source>
</reference>
<dbReference type="EMBL" id="JAASTW010000001">
    <property type="protein sequence ID" value="MBC1487572.1"/>
    <property type="molecule type" value="Genomic_DNA"/>
</dbReference>
<dbReference type="AlphaFoldDB" id="A0A7X0X4N4"/>
<name>A0A7X0X4N4_9LIST</name>
<protein>
    <submittedName>
        <fullName evidence="2">LPXTG cell wall anchor domain-containing protein</fullName>
    </submittedName>
</protein>
<dbReference type="Proteomes" id="UP000561617">
    <property type="component" value="Unassembled WGS sequence"/>
</dbReference>
<keyword evidence="1" id="KW-0812">Transmembrane</keyword>
<evidence type="ECO:0000313" key="4">
    <source>
        <dbReference type="Proteomes" id="UP000561617"/>
    </source>
</evidence>
<dbReference type="NCBIfam" id="TIGR01167">
    <property type="entry name" value="LPXTG_anchor"/>
    <property type="match status" value="1"/>
</dbReference>
<comment type="caution">
    <text evidence="2">The sequence shown here is derived from an EMBL/GenBank/DDBJ whole genome shotgun (WGS) entry which is preliminary data.</text>
</comment>
<dbReference type="RefSeq" id="WP_143211484.1">
    <property type="nucleotide sequence ID" value="NZ_JAASTW010000001.1"/>
</dbReference>
<evidence type="ECO:0000256" key="1">
    <source>
        <dbReference type="SAM" id="Phobius"/>
    </source>
</evidence>
<dbReference type="EMBL" id="JAASUB010000014">
    <property type="protein sequence ID" value="MBC1510667.1"/>
    <property type="molecule type" value="Genomic_DNA"/>
</dbReference>
<organism evidence="2 4">
    <name type="scientific">Listeria immobilis</name>
    <dbReference type="NCBI Taxonomy" id="2713502"/>
    <lineage>
        <taxon>Bacteria</taxon>
        <taxon>Bacillati</taxon>
        <taxon>Bacillota</taxon>
        <taxon>Bacilli</taxon>
        <taxon>Bacillales</taxon>
        <taxon>Listeriaceae</taxon>
        <taxon>Listeria</taxon>
    </lineage>
</organism>
<evidence type="ECO:0000313" key="2">
    <source>
        <dbReference type="EMBL" id="MBC1487572.1"/>
    </source>
</evidence>
<keyword evidence="5" id="KW-1185">Reference proteome</keyword>
<sequence>MPKTGDNNHMLLGMLLILIALFVIKIPKKRYKEDTE</sequence>
<dbReference type="Proteomes" id="UP000587800">
    <property type="component" value="Unassembled WGS sequence"/>
</dbReference>
<evidence type="ECO:0000313" key="5">
    <source>
        <dbReference type="Proteomes" id="UP000587800"/>
    </source>
</evidence>
<feature type="transmembrane region" description="Helical" evidence="1">
    <location>
        <begin position="6"/>
        <end position="24"/>
    </location>
</feature>
<accession>A0A7X0X4N4</accession>
<proteinExistence type="predicted"/>
<keyword evidence="1" id="KW-0472">Membrane</keyword>
<gene>
    <name evidence="2" type="ORF">HCJ38_00830</name>
    <name evidence="3" type="ORF">HCJ59_12310</name>
</gene>
<evidence type="ECO:0000313" key="3">
    <source>
        <dbReference type="EMBL" id="MBC1510667.1"/>
    </source>
</evidence>